<dbReference type="Proteomes" id="UP001279734">
    <property type="component" value="Unassembled WGS sequence"/>
</dbReference>
<proteinExistence type="predicted"/>
<gene>
    <name evidence="2" type="ORF">Nepgr_007018</name>
</gene>
<evidence type="ECO:0000256" key="1">
    <source>
        <dbReference type="SAM" id="MobiDB-lite"/>
    </source>
</evidence>
<keyword evidence="3" id="KW-1185">Reference proteome</keyword>
<feature type="compositionally biased region" description="Polar residues" evidence="1">
    <location>
        <begin position="22"/>
        <end position="34"/>
    </location>
</feature>
<protein>
    <submittedName>
        <fullName evidence="2">Uncharacterized protein</fullName>
    </submittedName>
</protein>
<organism evidence="2 3">
    <name type="scientific">Nepenthes gracilis</name>
    <name type="common">Slender pitcher plant</name>
    <dbReference type="NCBI Taxonomy" id="150966"/>
    <lineage>
        <taxon>Eukaryota</taxon>
        <taxon>Viridiplantae</taxon>
        <taxon>Streptophyta</taxon>
        <taxon>Embryophyta</taxon>
        <taxon>Tracheophyta</taxon>
        <taxon>Spermatophyta</taxon>
        <taxon>Magnoliopsida</taxon>
        <taxon>eudicotyledons</taxon>
        <taxon>Gunneridae</taxon>
        <taxon>Pentapetalae</taxon>
        <taxon>Caryophyllales</taxon>
        <taxon>Nepenthaceae</taxon>
        <taxon>Nepenthes</taxon>
    </lineage>
</organism>
<name>A0AAD3S633_NEPGR</name>
<dbReference type="AlphaFoldDB" id="A0AAD3S633"/>
<evidence type="ECO:0000313" key="3">
    <source>
        <dbReference type="Proteomes" id="UP001279734"/>
    </source>
</evidence>
<feature type="region of interest" description="Disordered" evidence="1">
    <location>
        <begin position="1"/>
        <end position="35"/>
    </location>
</feature>
<reference evidence="2" key="1">
    <citation type="submission" date="2023-05" db="EMBL/GenBank/DDBJ databases">
        <title>Nepenthes gracilis genome sequencing.</title>
        <authorList>
            <person name="Fukushima K."/>
        </authorList>
    </citation>
    <scope>NUCLEOTIDE SEQUENCE</scope>
    <source>
        <strain evidence="2">SING2019-196</strain>
    </source>
</reference>
<feature type="compositionally biased region" description="Basic residues" evidence="1">
    <location>
        <begin position="1"/>
        <end position="16"/>
    </location>
</feature>
<dbReference type="EMBL" id="BSYO01000005">
    <property type="protein sequence ID" value="GMH05178.1"/>
    <property type="molecule type" value="Genomic_DNA"/>
</dbReference>
<evidence type="ECO:0000313" key="2">
    <source>
        <dbReference type="EMBL" id="GMH05178.1"/>
    </source>
</evidence>
<accession>A0AAD3S633</accession>
<sequence>MARSGAQKRKAAKLRKQKEAQTSNNNGVFPQETQPDFEDGAAAADVTTVELHHTLEAEPQVSSAPLQALQRSSWKNCCGLLELFRAMTDNLSWRIMRRERGNPLISSIFYNNLLSLSTETINYAVRKLKLEEATSNREFDAAEVSSAISGYGIFGIISLEDNQLQKEVEELQTEDCNSLLESAPDEDAVLNLVEFSHEEVVGVATCSLVGKLHETLDGHV</sequence>
<comment type="caution">
    <text evidence="2">The sequence shown here is derived from an EMBL/GenBank/DDBJ whole genome shotgun (WGS) entry which is preliminary data.</text>
</comment>